<dbReference type="Proteomes" id="UP000187464">
    <property type="component" value="Chromosome I"/>
</dbReference>
<reference evidence="2 3" key="1">
    <citation type="submission" date="2016-08" db="EMBL/GenBank/DDBJ databases">
        <authorList>
            <person name="Seilhamer J.J."/>
        </authorList>
    </citation>
    <scope>NUCLEOTIDE SEQUENCE [LARGE SCALE GENOMIC DNA]</scope>
    <source>
        <strain evidence="2">M3/6</strain>
    </source>
</reference>
<dbReference type="SUPFAM" id="SSF52096">
    <property type="entry name" value="ClpP/crotonase"/>
    <property type="match status" value="1"/>
</dbReference>
<dbReference type="InterPro" id="IPR005151">
    <property type="entry name" value="Tail-specific_protease"/>
</dbReference>
<evidence type="ECO:0000259" key="1">
    <source>
        <dbReference type="Pfam" id="PF03572"/>
    </source>
</evidence>
<dbReference type="Gene3D" id="3.90.226.10">
    <property type="entry name" value="2-enoyl-CoA Hydratase, Chain A, domain 1"/>
    <property type="match status" value="1"/>
</dbReference>
<sequence>MQDSICLNRDIQRKLENIFHSHSGKINHFIYNKSDIGTIRLTNEPVYPEFPDETIRLVGLFRYWNMINYFYVSKNYMDKSWDEALYDAIPRFRVADADTTYRQSIYRLTNELRDTHASIPPTIDTYVFGSYRPNFRMNCINDTFIIHKIRVPQLPSQDFQIGDIVLKVDNNAIRGLYDNLLQYVCGGNKWSNQSFGCNAVLSRSDTTTVFTLLRMNDTITVKSRNHTAYDLFQQELNIEKQNRKNKLYKWVNNSIVYFNLESATPKNFNKNYKPIQSAAVIILDLRCYPNGRLIANLTDAFVPPDSFFAYTTYPDTRFPGMVRYCKSTSRKIGDKKYFKGRVIVLVNEYTASYAEYTVMALQANPNIITVGNSMSGADGNVTFFEFPGKVTTTFSGIGIYYLDLTPTQRVGVRIDQLTEPTIESIQNNIDTVYEQALIIAKEL</sequence>
<organism evidence="2 3">
    <name type="scientific">Proteiniphilum saccharofermentans</name>
    <dbReference type="NCBI Taxonomy" id="1642647"/>
    <lineage>
        <taxon>Bacteria</taxon>
        <taxon>Pseudomonadati</taxon>
        <taxon>Bacteroidota</taxon>
        <taxon>Bacteroidia</taxon>
        <taxon>Bacteroidales</taxon>
        <taxon>Dysgonomonadaceae</taxon>
        <taxon>Proteiniphilum</taxon>
    </lineage>
</organism>
<evidence type="ECO:0000313" key="2">
    <source>
        <dbReference type="EMBL" id="SCD19354.1"/>
    </source>
</evidence>
<dbReference type="EMBL" id="LT605205">
    <property type="protein sequence ID" value="SCD19354.1"/>
    <property type="molecule type" value="Genomic_DNA"/>
</dbReference>
<keyword evidence="3" id="KW-1185">Reference proteome</keyword>
<name>A0A1R3T6Z6_9BACT</name>
<protein>
    <submittedName>
        <fullName evidence="2">Peptidase S41</fullName>
    </submittedName>
</protein>
<accession>A0A1R3T6Z6</accession>
<dbReference type="InterPro" id="IPR029045">
    <property type="entry name" value="ClpP/crotonase-like_dom_sf"/>
</dbReference>
<dbReference type="AlphaFoldDB" id="A0A1R3T6Z6"/>
<proteinExistence type="predicted"/>
<dbReference type="STRING" id="1642647.PSM36_0524"/>
<gene>
    <name evidence="2" type="ORF">PSM36_0524</name>
</gene>
<dbReference type="GO" id="GO:0006508">
    <property type="term" value="P:proteolysis"/>
    <property type="evidence" value="ECO:0007669"/>
    <property type="project" value="InterPro"/>
</dbReference>
<evidence type="ECO:0000313" key="3">
    <source>
        <dbReference type="Proteomes" id="UP000187464"/>
    </source>
</evidence>
<dbReference type="KEGG" id="psac:PSM36_0524"/>
<feature type="domain" description="Tail specific protease" evidence="1">
    <location>
        <begin position="257"/>
        <end position="413"/>
    </location>
</feature>
<dbReference type="GO" id="GO:0008236">
    <property type="term" value="F:serine-type peptidase activity"/>
    <property type="evidence" value="ECO:0007669"/>
    <property type="project" value="InterPro"/>
</dbReference>
<dbReference type="Pfam" id="PF03572">
    <property type="entry name" value="Peptidase_S41"/>
    <property type="match status" value="1"/>
</dbReference>